<proteinExistence type="predicted"/>
<keyword evidence="2" id="KW-0812">Transmembrane</keyword>
<accession>A0A6J7E9H0</accession>
<evidence type="ECO:0000256" key="2">
    <source>
        <dbReference type="SAM" id="Phobius"/>
    </source>
</evidence>
<keyword evidence="2" id="KW-0472">Membrane</keyword>
<feature type="region of interest" description="Disordered" evidence="1">
    <location>
        <begin position="69"/>
        <end position="89"/>
    </location>
</feature>
<sequence>MKRFDVTWWGKMATFLLMFALPGLLLGQSDFRFKLPFQIGGWLLGLPGLAISYWTAITYIPVIRRNLTEGRRERADARSAARTDPARPA</sequence>
<evidence type="ECO:0000313" key="3">
    <source>
        <dbReference type="EMBL" id="CAB4877780.1"/>
    </source>
</evidence>
<organism evidence="3">
    <name type="scientific">freshwater metagenome</name>
    <dbReference type="NCBI Taxonomy" id="449393"/>
    <lineage>
        <taxon>unclassified sequences</taxon>
        <taxon>metagenomes</taxon>
        <taxon>ecological metagenomes</taxon>
    </lineage>
</organism>
<feature type="transmembrane region" description="Helical" evidence="2">
    <location>
        <begin position="37"/>
        <end position="62"/>
    </location>
</feature>
<gene>
    <name evidence="3" type="ORF">UFOPK3376_01225</name>
</gene>
<evidence type="ECO:0000256" key="1">
    <source>
        <dbReference type="SAM" id="MobiDB-lite"/>
    </source>
</evidence>
<protein>
    <submittedName>
        <fullName evidence="3">Unannotated protein</fullName>
    </submittedName>
</protein>
<name>A0A6J7E9H0_9ZZZZ</name>
<dbReference type="AlphaFoldDB" id="A0A6J7E9H0"/>
<keyword evidence="2" id="KW-1133">Transmembrane helix</keyword>
<dbReference type="EMBL" id="CAFBLP010000025">
    <property type="protein sequence ID" value="CAB4877780.1"/>
    <property type="molecule type" value="Genomic_DNA"/>
</dbReference>
<reference evidence="3" key="1">
    <citation type="submission" date="2020-05" db="EMBL/GenBank/DDBJ databases">
        <authorList>
            <person name="Chiriac C."/>
            <person name="Salcher M."/>
            <person name="Ghai R."/>
            <person name="Kavagutti S V."/>
        </authorList>
    </citation>
    <scope>NUCLEOTIDE SEQUENCE</scope>
</reference>